<evidence type="ECO:0000313" key="2">
    <source>
        <dbReference type="EMBL" id="RCW64539.1"/>
    </source>
</evidence>
<reference evidence="2 3" key="1">
    <citation type="submission" date="2018-07" db="EMBL/GenBank/DDBJ databases">
        <title>Genomic Encyclopedia of Type Strains, Phase IV (KMG-IV): sequencing the most valuable type-strain genomes for metagenomic binning, comparative biology and taxonomic classification.</title>
        <authorList>
            <person name="Goeker M."/>
        </authorList>
    </citation>
    <scope>NUCLEOTIDE SEQUENCE [LARGE SCALE GENOMIC DNA]</scope>
    <source>
        <strain evidence="2 3">DSM 27696</strain>
    </source>
</reference>
<keyword evidence="1" id="KW-0812">Transmembrane</keyword>
<keyword evidence="1" id="KW-1133">Transmembrane helix</keyword>
<feature type="transmembrane region" description="Helical" evidence="1">
    <location>
        <begin position="33"/>
        <end position="48"/>
    </location>
</feature>
<evidence type="ECO:0000256" key="1">
    <source>
        <dbReference type="SAM" id="Phobius"/>
    </source>
</evidence>
<evidence type="ECO:0000313" key="3">
    <source>
        <dbReference type="Proteomes" id="UP000252585"/>
    </source>
</evidence>
<dbReference type="EMBL" id="QPJJ01000013">
    <property type="protein sequence ID" value="RCW64539.1"/>
    <property type="molecule type" value="Genomic_DNA"/>
</dbReference>
<gene>
    <name evidence="2" type="ORF">DFR57_11322</name>
</gene>
<keyword evidence="3" id="KW-1185">Reference proteome</keyword>
<organism evidence="2 3">
    <name type="scientific">Saliterribacillus persicus</name>
    <dbReference type="NCBI Taxonomy" id="930114"/>
    <lineage>
        <taxon>Bacteria</taxon>
        <taxon>Bacillati</taxon>
        <taxon>Bacillota</taxon>
        <taxon>Bacilli</taxon>
        <taxon>Bacillales</taxon>
        <taxon>Bacillaceae</taxon>
        <taxon>Saliterribacillus</taxon>
    </lineage>
</organism>
<proteinExistence type="predicted"/>
<dbReference type="Proteomes" id="UP000252585">
    <property type="component" value="Unassembled WGS sequence"/>
</dbReference>
<accession>A0A368X9Z6</accession>
<sequence>MRSTKIMLLGIAIMIVALYITEVEGILNGDKEVFILVIGFFITIIGLLKKDKTE</sequence>
<keyword evidence="1" id="KW-0472">Membrane</keyword>
<dbReference type="AlphaFoldDB" id="A0A368X9Z6"/>
<dbReference type="RefSeq" id="WP_170132993.1">
    <property type="nucleotide sequence ID" value="NZ_QPJJ01000013.1"/>
</dbReference>
<name>A0A368X9Z6_9BACI</name>
<comment type="caution">
    <text evidence="2">The sequence shown here is derived from an EMBL/GenBank/DDBJ whole genome shotgun (WGS) entry which is preliminary data.</text>
</comment>
<feature type="transmembrane region" description="Helical" evidence="1">
    <location>
        <begin position="7"/>
        <end position="27"/>
    </location>
</feature>
<protein>
    <submittedName>
        <fullName evidence="2">Uncharacterized protein</fullName>
    </submittedName>
</protein>